<evidence type="ECO:0000256" key="1">
    <source>
        <dbReference type="SAM" id="MobiDB-lite"/>
    </source>
</evidence>
<reference evidence="2" key="1">
    <citation type="journal article" date="2019" name="bioRxiv">
        <title>The Genome of the Zebra Mussel, Dreissena polymorpha: A Resource for Invasive Species Research.</title>
        <authorList>
            <person name="McCartney M.A."/>
            <person name="Auch B."/>
            <person name="Kono T."/>
            <person name="Mallez S."/>
            <person name="Zhang Y."/>
            <person name="Obille A."/>
            <person name="Becker A."/>
            <person name="Abrahante J.E."/>
            <person name="Garbe J."/>
            <person name="Badalamenti J.P."/>
            <person name="Herman A."/>
            <person name="Mangelson H."/>
            <person name="Liachko I."/>
            <person name="Sullivan S."/>
            <person name="Sone E.D."/>
            <person name="Koren S."/>
            <person name="Silverstein K.A.T."/>
            <person name="Beckman K.B."/>
            <person name="Gohl D.M."/>
        </authorList>
    </citation>
    <scope>NUCLEOTIDE SEQUENCE</scope>
    <source>
        <strain evidence="2">Duluth1</strain>
        <tissue evidence="2">Whole animal</tissue>
    </source>
</reference>
<dbReference type="EMBL" id="JAIWYP010000002">
    <property type="protein sequence ID" value="KAH3862399.1"/>
    <property type="molecule type" value="Genomic_DNA"/>
</dbReference>
<gene>
    <name evidence="2" type="ORF">DPMN_025366</name>
</gene>
<name>A0A9D4LR79_DREPO</name>
<sequence length="197" mass="22985">MYDGLTDRQMDRQTNRRTDRQTNICLVVTIPDRWVLFRVLQLPPHTTRSQNTFSNKEIAGNCSHNSNFLPTFVGVLVHAPGKDLRNFEIGLQSSWLDSTELQLRPWGDTEQDVHNLLCRGSFRRRTLAEKNRSSREKINWGRHSFDKSDMIVSQFGYYDVNTSVHTDTENNFEQPQEYPASQQSVHLSLRHDGHQRL</sequence>
<keyword evidence="3" id="KW-1185">Reference proteome</keyword>
<accession>A0A9D4LR79</accession>
<evidence type="ECO:0000313" key="3">
    <source>
        <dbReference type="Proteomes" id="UP000828390"/>
    </source>
</evidence>
<feature type="compositionally biased region" description="Polar residues" evidence="1">
    <location>
        <begin position="169"/>
        <end position="186"/>
    </location>
</feature>
<evidence type="ECO:0000313" key="2">
    <source>
        <dbReference type="EMBL" id="KAH3862399.1"/>
    </source>
</evidence>
<reference evidence="2" key="2">
    <citation type="submission" date="2020-11" db="EMBL/GenBank/DDBJ databases">
        <authorList>
            <person name="McCartney M.A."/>
            <person name="Auch B."/>
            <person name="Kono T."/>
            <person name="Mallez S."/>
            <person name="Becker A."/>
            <person name="Gohl D.M."/>
            <person name="Silverstein K.A.T."/>
            <person name="Koren S."/>
            <person name="Bechman K.B."/>
            <person name="Herman A."/>
            <person name="Abrahante J.E."/>
            <person name="Garbe J."/>
        </authorList>
    </citation>
    <scope>NUCLEOTIDE SEQUENCE</scope>
    <source>
        <strain evidence="2">Duluth1</strain>
        <tissue evidence="2">Whole animal</tissue>
    </source>
</reference>
<dbReference type="AlphaFoldDB" id="A0A9D4LR79"/>
<feature type="region of interest" description="Disordered" evidence="1">
    <location>
        <begin position="169"/>
        <end position="197"/>
    </location>
</feature>
<protein>
    <submittedName>
        <fullName evidence="2">Uncharacterized protein</fullName>
    </submittedName>
</protein>
<proteinExistence type="predicted"/>
<dbReference type="Proteomes" id="UP000828390">
    <property type="component" value="Unassembled WGS sequence"/>
</dbReference>
<comment type="caution">
    <text evidence="2">The sequence shown here is derived from an EMBL/GenBank/DDBJ whole genome shotgun (WGS) entry which is preliminary data.</text>
</comment>
<organism evidence="2 3">
    <name type="scientific">Dreissena polymorpha</name>
    <name type="common">Zebra mussel</name>
    <name type="synonym">Mytilus polymorpha</name>
    <dbReference type="NCBI Taxonomy" id="45954"/>
    <lineage>
        <taxon>Eukaryota</taxon>
        <taxon>Metazoa</taxon>
        <taxon>Spiralia</taxon>
        <taxon>Lophotrochozoa</taxon>
        <taxon>Mollusca</taxon>
        <taxon>Bivalvia</taxon>
        <taxon>Autobranchia</taxon>
        <taxon>Heteroconchia</taxon>
        <taxon>Euheterodonta</taxon>
        <taxon>Imparidentia</taxon>
        <taxon>Neoheterodontei</taxon>
        <taxon>Myida</taxon>
        <taxon>Dreissenoidea</taxon>
        <taxon>Dreissenidae</taxon>
        <taxon>Dreissena</taxon>
    </lineage>
</organism>